<sequence length="247" mass="28233">MGHENELTIEEPHEILNEVHQETQRNGSPSEQEEDERGPMPTSAIKDLLKKWADVRARVLEWHPNQADVSRFHSDASVEAVDRQAPNNITGSDRRKVTSARDDRHLFRIAVNDFTAFSRQLEASWSIATGVPMSASSIRRRLLHRGLRARCLYTESPSRQTIDGYVCNGFMSTEPGKLIGTNEVLSDKSRFNRRDHDGHIRVRIYASYANLLLIEGNLNSYRYVREVLQPGVVPFLLRHPWSYLSVG</sequence>
<evidence type="ECO:0000313" key="3">
    <source>
        <dbReference type="Proteomes" id="UP000887159"/>
    </source>
</evidence>
<evidence type="ECO:0000313" key="2">
    <source>
        <dbReference type="EMBL" id="GFY28720.1"/>
    </source>
</evidence>
<feature type="compositionally biased region" description="Basic and acidic residues" evidence="1">
    <location>
        <begin position="1"/>
        <end position="23"/>
    </location>
</feature>
<gene>
    <name evidence="2" type="primary">X975_10198</name>
    <name evidence="2" type="ORF">TNCV_3440871</name>
</gene>
<dbReference type="Proteomes" id="UP000887159">
    <property type="component" value="Unassembled WGS sequence"/>
</dbReference>
<name>A0A8X6W600_TRICX</name>
<proteinExistence type="predicted"/>
<keyword evidence="3" id="KW-1185">Reference proteome</keyword>
<dbReference type="EMBL" id="BMAU01021386">
    <property type="protein sequence ID" value="GFY28720.1"/>
    <property type="molecule type" value="Genomic_DNA"/>
</dbReference>
<organism evidence="2 3">
    <name type="scientific">Trichonephila clavipes</name>
    <name type="common">Golden silk orbweaver</name>
    <name type="synonym">Nephila clavipes</name>
    <dbReference type="NCBI Taxonomy" id="2585209"/>
    <lineage>
        <taxon>Eukaryota</taxon>
        <taxon>Metazoa</taxon>
        <taxon>Ecdysozoa</taxon>
        <taxon>Arthropoda</taxon>
        <taxon>Chelicerata</taxon>
        <taxon>Arachnida</taxon>
        <taxon>Araneae</taxon>
        <taxon>Araneomorphae</taxon>
        <taxon>Entelegynae</taxon>
        <taxon>Araneoidea</taxon>
        <taxon>Nephilidae</taxon>
        <taxon>Trichonephila</taxon>
    </lineage>
</organism>
<protein>
    <submittedName>
        <fullName evidence="2">Transposable element Tcb2 transposase</fullName>
    </submittedName>
</protein>
<dbReference type="AlphaFoldDB" id="A0A8X6W600"/>
<comment type="caution">
    <text evidence="2">The sequence shown here is derived from an EMBL/GenBank/DDBJ whole genome shotgun (WGS) entry which is preliminary data.</text>
</comment>
<accession>A0A8X6W600</accession>
<reference evidence="2" key="1">
    <citation type="submission" date="2020-08" db="EMBL/GenBank/DDBJ databases">
        <title>Multicomponent nature underlies the extraordinary mechanical properties of spider dragline silk.</title>
        <authorList>
            <person name="Kono N."/>
            <person name="Nakamura H."/>
            <person name="Mori M."/>
            <person name="Yoshida Y."/>
            <person name="Ohtoshi R."/>
            <person name="Malay A.D."/>
            <person name="Moran D.A.P."/>
            <person name="Tomita M."/>
            <person name="Numata K."/>
            <person name="Arakawa K."/>
        </authorList>
    </citation>
    <scope>NUCLEOTIDE SEQUENCE</scope>
</reference>
<evidence type="ECO:0000256" key="1">
    <source>
        <dbReference type="SAM" id="MobiDB-lite"/>
    </source>
</evidence>
<feature type="region of interest" description="Disordered" evidence="1">
    <location>
        <begin position="1"/>
        <end position="43"/>
    </location>
</feature>